<dbReference type="GO" id="GO:0005737">
    <property type="term" value="C:cytoplasm"/>
    <property type="evidence" value="ECO:0007669"/>
    <property type="project" value="TreeGrafter"/>
</dbReference>
<dbReference type="PANTHER" id="PTHR23003:SF51">
    <property type="entry name" value="SERINE-ARGININE PROTEIN 55"/>
    <property type="match status" value="1"/>
</dbReference>
<dbReference type="AlphaFoldDB" id="A0A9N9CGG0"/>
<dbReference type="GO" id="GO:0005634">
    <property type="term" value="C:nucleus"/>
    <property type="evidence" value="ECO:0007669"/>
    <property type="project" value="UniProtKB-SubCell"/>
</dbReference>
<evidence type="ECO:0000256" key="1">
    <source>
        <dbReference type="ARBA" id="ARBA00004123"/>
    </source>
</evidence>
<feature type="region of interest" description="Disordered" evidence="9">
    <location>
        <begin position="77"/>
        <end position="125"/>
    </location>
</feature>
<evidence type="ECO:0000256" key="2">
    <source>
        <dbReference type="ARBA" id="ARBA00022553"/>
    </source>
</evidence>
<keyword evidence="7" id="KW-0539">Nucleus</keyword>
<dbReference type="PANTHER" id="PTHR23003">
    <property type="entry name" value="RNA RECOGNITION MOTIF RRM DOMAIN CONTAINING PROTEIN"/>
    <property type="match status" value="1"/>
</dbReference>
<dbReference type="GO" id="GO:0008380">
    <property type="term" value="P:RNA splicing"/>
    <property type="evidence" value="ECO:0007669"/>
    <property type="project" value="UniProtKB-KW"/>
</dbReference>
<reference evidence="11" key="1">
    <citation type="submission" date="2021-06" db="EMBL/GenBank/DDBJ databases">
        <authorList>
            <person name="Kallberg Y."/>
            <person name="Tangrot J."/>
            <person name="Rosling A."/>
        </authorList>
    </citation>
    <scope>NUCLEOTIDE SEQUENCE</scope>
    <source>
        <strain evidence="11">IA702</strain>
    </source>
</reference>
<feature type="domain" description="RRM" evidence="10">
    <location>
        <begin position="132"/>
        <end position="205"/>
    </location>
</feature>
<dbReference type="InterPro" id="IPR000504">
    <property type="entry name" value="RRM_dom"/>
</dbReference>
<feature type="domain" description="RRM" evidence="10">
    <location>
        <begin position="3"/>
        <end position="73"/>
    </location>
</feature>
<dbReference type="SUPFAM" id="SSF54928">
    <property type="entry name" value="RNA-binding domain, RBD"/>
    <property type="match status" value="1"/>
</dbReference>
<keyword evidence="4" id="KW-0677">Repeat</keyword>
<keyword evidence="2" id="KW-0597">Phosphoprotein</keyword>
<proteinExistence type="predicted"/>
<dbReference type="Pfam" id="PF00076">
    <property type="entry name" value="RRM_1"/>
    <property type="match status" value="2"/>
</dbReference>
<protein>
    <submittedName>
        <fullName evidence="11">9537_t:CDS:1</fullName>
    </submittedName>
</protein>
<dbReference type="GO" id="GO:0006397">
    <property type="term" value="P:mRNA processing"/>
    <property type="evidence" value="ECO:0007669"/>
    <property type="project" value="UniProtKB-KW"/>
</dbReference>
<organism evidence="11 12">
    <name type="scientific">Paraglomus occultum</name>
    <dbReference type="NCBI Taxonomy" id="144539"/>
    <lineage>
        <taxon>Eukaryota</taxon>
        <taxon>Fungi</taxon>
        <taxon>Fungi incertae sedis</taxon>
        <taxon>Mucoromycota</taxon>
        <taxon>Glomeromycotina</taxon>
        <taxon>Glomeromycetes</taxon>
        <taxon>Paraglomerales</taxon>
        <taxon>Paraglomeraceae</taxon>
        <taxon>Paraglomus</taxon>
    </lineage>
</organism>
<dbReference type="CDD" id="cd12339">
    <property type="entry name" value="RRM2_SRSF1_4_like"/>
    <property type="match status" value="1"/>
</dbReference>
<evidence type="ECO:0000256" key="4">
    <source>
        <dbReference type="ARBA" id="ARBA00022737"/>
    </source>
</evidence>
<dbReference type="CDD" id="cd12337">
    <property type="entry name" value="RRM1_SRSF4_like"/>
    <property type="match status" value="1"/>
</dbReference>
<evidence type="ECO:0000313" key="12">
    <source>
        <dbReference type="Proteomes" id="UP000789572"/>
    </source>
</evidence>
<evidence type="ECO:0000256" key="9">
    <source>
        <dbReference type="SAM" id="MobiDB-lite"/>
    </source>
</evidence>
<dbReference type="InterPro" id="IPR012677">
    <property type="entry name" value="Nucleotide-bd_a/b_plait_sf"/>
</dbReference>
<feature type="compositionally biased region" description="Basic residues" evidence="9">
    <location>
        <begin position="213"/>
        <end position="248"/>
    </location>
</feature>
<name>A0A9N9CGG0_9GLOM</name>
<evidence type="ECO:0000313" key="11">
    <source>
        <dbReference type="EMBL" id="CAG8600667.1"/>
    </source>
</evidence>
<dbReference type="EMBL" id="CAJVPJ010001693">
    <property type="protein sequence ID" value="CAG8600667.1"/>
    <property type="molecule type" value="Genomic_DNA"/>
</dbReference>
<dbReference type="FunFam" id="3.30.70.330:FF:000028">
    <property type="entry name" value="Putative serine/arginine-rich splicing factor 4"/>
    <property type="match status" value="1"/>
</dbReference>
<dbReference type="GO" id="GO:0003729">
    <property type="term" value="F:mRNA binding"/>
    <property type="evidence" value="ECO:0007669"/>
    <property type="project" value="TreeGrafter"/>
</dbReference>
<gene>
    <name evidence="11" type="ORF">POCULU_LOCUS7447</name>
</gene>
<sequence>MATRVYIGRLPRDARERDVEKLFRGYGNIREIKLMNGFGFVEFRDHRDADDVVYTFNGKTFLGEKLIVEYARGERRRRDRDDRRDRDRDDRKYKDKDRDDRRRDDRDRDRGGRHVAPVLEHRFAPPQRNPQYRLIVENLSSSCSWQDLKDLMRKAGDVTFADCHKDREGEGVVEFSSYDDMKAALRKFDDTELKGKHILLREAPDNDTERDRRGRRSRSRSRSPVRRNSRRSLSRSPHRGHRHSRSRSKSGGPNGKERDSRSSSPRHTREESPSPKRSRSRSSDGNREDDK</sequence>
<feature type="compositionally biased region" description="Basic and acidic residues" evidence="9">
    <location>
        <begin position="281"/>
        <end position="291"/>
    </location>
</feature>
<keyword evidence="5 8" id="KW-0694">RNA-binding</keyword>
<dbReference type="InterPro" id="IPR035979">
    <property type="entry name" value="RBD_domain_sf"/>
</dbReference>
<dbReference type="PROSITE" id="PS50102">
    <property type="entry name" value="RRM"/>
    <property type="match status" value="2"/>
</dbReference>
<accession>A0A9N9CGG0</accession>
<evidence type="ECO:0000256" key="5">
    <source>
        <dbReference type="ARBA" id="ARBA00022884"/>
    </source>
</evidence>
<dbReference type="Gene3D" id="3.30.70.330">
    <property type="match status" value="2"/>
</dbReference>
<keyword evidence="3" id="KW-0507">mRNA processing</keyword>
<feature type="compositionally biased region" description="Basic and acidic residues" evidence="9">
    <location>
        <begin position="199"/>
        <end position="212"/>
    </location>
</feature>
<feature type="compositionally biased region" description="Basic and acidic residues" evidence="9">
    <location>
        <begin position="79"/>
        <end position="112"/>
    </location>
</feature>
<evidence type="ECO:0000256" key="8">
    <source>
        <dbReference type="PROSITE-ProRule" id="PRU00176"/>
    </source>
</evidence>
<comment type="caution">
    <text evidence="11">The sequence shown here is derived from an EMBL/GenBank/DDBJ whole genome shotgun (WGS) entry which is preliminary data.</text>
</comment>
<evidence type="ECO:0000256" key="3">
    <source>
        <dbReference type="ARBA" id="ARBA00022664"/>
    </source>
</evidence>
<evidence type="ECO:0000259" key="10">
    <source>
        <dbReference type="PROSITE" id="PS50102"/>
    </source>
</evidence>
<feature type="compositionally biased region" description="Basic and acidic residues" evidence="9">
    <location>
        <begin position="255"/>
        <end position="274"/>
    </location>
</feature>
<keyword evidence="6" id="KW-0508">mRNA splicing</keyword>
<dbReference type="SMART" id="SM00360">
    <property type="entry name" value="RRM"/>
    <property type="match status" value="2"/>
</dbReference>
<evidence type="ECO:0000256" key="7">
    <source>
        <dbReference type="ARBA" id="ARBA00023242"/>
    </source>
</evidence>
<dbReference type="InterPro" id="IPR050374">
    <property type="entry name" value="RRT5_SRSF_SR"/>
</dbReference>
<evidence type="ECO:0000256" key="6">
    <source>
        <dbReference type="ARBA" id="ARBA00023187"/>
    </source>
</evidence>
<comment type="subcellular location">
    <subcellularLocation>
        <location evidence="1">Nucleus</location>
    </subcellularLocation>
</comment>
<keyword evidence="12" id="KW-1185">Reference proteome</keyword>
<dbReference type="Proteomes" id="UP000789572">
    <property type="component" value="Unassembled WGS sequence"/>
</dbReference>
<feature type="region of interest" description="Disordered" evidence="9">
    <location>
        <begin position="199"/>
        <end position="291"/>
    </location>
</feature>
<dbReference type="OrthoDB" id="1099063at2759"/>